<accession>A0A8K0D4H8</accession>
<keyword evidence="3" id="KW-1185">Reference proteome</keyword>
<evidence type="ECO:0000256" key="1">
    <source>
        <dbReference type="SAM" id="MobiDB-lite"/>
    </source>
</evidence>
<feature type="compositionally biased region" description="Basic and acidic residues" evidence="1">
    <location>
        <begin position="61"/>
        <end position="73"/>
    </location>
</feature>
<dbReference type="Proteomes" id="UP000801492">
    <property type="component" value="Unassembled WGS sequence"/>
</dbReference>
<feature type="region of interest" description="Disordered" evidence="1">
    <location>
        <begin position="56"/>
        <end position="124"/>
    </location>
</feature>
<name>A0A8K0D4H8_IGNLU</name>
<evidence type="ECO:0000313" key="3">
    <source>
        <dbReference type="Proteomes" id="UP000801492"/>
    </source>
</evidence>
<gene>
    <name evidence="2" type="ORF">ILUMI_09306</name>
</gene>
<proteinExistence type="predicted"/>
<sequence length="136" mass="15045">MPINFMKNPVPAESPTSNNKLNILQAITLVKETPIKTDKNLEPLNVLNHKLALSLPSQDTNIEKGEEPHKSISVDDTGPPTRPTSQKKDHETSHIEAKGKLSKEQKMDPLETLKSSGINDLQEQTSSYVLLKAPDK</sequence>
<dbReference type="AlphaFoldDB" id="A0A8K0D4H8"/>
<comment type="caution">
    <text evidence="2">The sequence shown here is derived from an EMBL/GenBank/DDBJ whole genome shotgun (WGS) entry which is preliminary data.</text>
</comment>
<reference evidence="2" key="1">
    <citation type="submission" date="2019-08" db="EMBL/GenBank/DDBJ databases">
        <title>The genome of the North American firefly Photinus pyralis.</title>
        <authorList>
            <consortium name="Photinus pyralis genome working group"/>
            <person name="Fallon T.R."/>
            <person name="Sander Lower S.E."/>
            <person name="Weng J.-K."/>
        </authorList>
    </citation>
    <scope>NUCLEOTIDE SEQUENCE</scope>
    <source>
        <strain evidence="2">TRF0915ILg1</strain>
        <tissue evidence="2">Whole body</tissue>
    </source>
</reference>
<dbReference type="EMBL" id="VTPC01004692">
    <property type="protein sequence ID" value="KAF2896867.1"/>
    <property type="molecule type" value="Genomic_DNA"/>
</dbReference>
<protein>
    <submittedName>
        <fullName evidence="2">Uncharacterized protein</fullName>
    </submittedName>
</protein>
<feature type="compositionally biased region" description="Polar residues" evidence="1">
    <location>
        <begin position="113"/>
        <end position="124"/>
    </location>
</feature>
<evidence type="ECO:0000313" key="2">
    <source>
        <dbReference type="EMBL" id="KAF2896867.1"/>
    </source>
</evidence>
<organism evidence="2 3">
    <name type="scientific">Ignelater luminosus</name>
    <name type="common">Cucubano</name>
    <name type="synonym">Pyrophorus luminosus</name>
    <dbReference type="NCBI Taxonomy" id="2038154"/>
    <lineage>
        <taxon>Eukaryota</taxon>
        <taxon>Metazoa</taxon>
        <taxon>Ecdysozoa</taxon>
        <taxon>Arthropoda</taxon>
        <taxon>Hexapoda</taxon>
        <taxon>Insecta</taxon>
        <taxon>Pterygota</taxon>
        <taxon>Neoptera</taxon>
        <taxon>Endopterygota</taxon>
        <taxon>Coleoptera</taxon>
        <taxon>Polyphaga</taxon>
        <taxon>Elateriformia</taxon>
        <taxon>Elateroidea</taxon>
        <taxon>Elateridae</taxon>
        <taxon>Agrypninae</taxon>
        <taxon>Pyrophorini</taxon>
        <taxon>Ignelater</taxon>
    </lineage>
</organism>
<feature type="compositionally biased region" description="Basic and acidic residues" evidence="1">
    <location>
        <begin position="86"/>
        <end position="111"/>
    </location>
</feature>